<dbReference type="InterPro" id="IPR034660">
    <property type="entry name" value="DinB/YfiT-like"/>
</dbReference>
<organism evidence="3 4">
    <name type="scientific">Paenibacillus tundrae</name>
    <dbReference type="NCBI Taxonomy" id="528187"/>
    <lineage>
        <taxon>Bacteria</taxon>
        <taxon>Bacillati</taxon>
        <taxon>Bacillota</taxon>
        <taxon>Bacilli</taxon>
        <taxon>Bacillales</taxon>
        <taxon>Paenibacillaceae</taxon>
        <taxon>Paenibacillus</taxon>
    </lineage>
</organism>
<dbReference type="SUPFAM" id="SSF109854">
    <property type="entry name" value="DinB/YfiT-like putative metalloenzymes"/>
    <property type="match status" value="1"/>
</dbReference>
<keyword evidence="4" id="KW-1185">Reference proteome</keyword>
<dbReference type="InterPro" id="IPR007837">
    <property type="entry name" value="DinB"/>
</dbReference>
<dbReference type="Proteomes" id="UP001233836">
    <property type="component" value="Unassembled WGS sequence"/>
</dbReference>
<dbReference type="RefSeq" id="WP_307219354.1">
    <property type="nucleotide sequence ID" value="NZ_JAUSTI010000014.1"/>
</dbReference>
<proteinExistence type="inferred from homology"/>
<evidence type="ECO:0000256" key="2">
    <source>
        <dbReference type="ARBA" id="ARBA00022723"/>
    </source>
</evidence>
<keyword evidence="2" id="KW-0479">Metal-binding</keyword>
<protein>
    <submittedName>
        <fullName evidence="3">Damage-inducible protein DinB</fullName>
    </submittedName>
</protein>
<evidence type="ECO:0000313" key="3">
    <source>
        <dbReference type="EMBL" id="MDQ0172850.1"/>
    </source>
</evidence>
<dbReference type="Pfam" id="PF05163">
    <property type="entry name" value="DinB"/>
    <property type="match status" value="1"/>
</dbReference>
<dbReference type="PANTHER" id="PTHR37302:SF3">
    <property type="entry name" value="DAMAGE-INDUCIBLE PROTEIN DINB"/>
    <property type="match status" value="1"/>
</dbReference>
<evidence type="ECO:0000313" key="4">
    <source>
        <dbReference type="Proteomes" id="UP001233836"/>
    </source>
</evidence>
<comment type="similarity">
    <text evidence="1">Belongs to the DinB family.</text>
</comment>
<dbReference type="Gene3D" id="1.20.120.450">
    <property type="entry name" value="dinb family like domain"/>
    <property type="match status" value="1"/>
</dbReference>
<dbReference type="PANTHER" id="PTHR37302">
    <property type="entry name" value="SLR1116 PROTEIN"/>
    <property type="match status" value="1"/>
</dbReference>
<dbReference type="EMBL" id="JAUSTI010000014">
    <property type="protein sequence ID" value="MDQ0172850.1"/>
    <property type="molecule type" value="Genomic_DNA"/>
</dbReference>
<name>A0ABT9WI66_9BACL</name>
<evidence type="ECO:0000256" key="1">
    <source>
        <dbReference type="ARBA" id="ARBA00008635"/>
    </source>
</evidence>
<gene>
    <name evidence="3" type="ORF">J2T19_004341</name>
</gene>
<accession>A0ABT9WI66</accession>
<comment type="caution">
    <text evidence="3">The sequence shown here is derived from an EMBL/GenBank/DDBJ whole genome shotgun (WGS) entry which is preliminary data.</text>
</comment>
<sequence length="164" mass="19101">MDELTSQTDVLMHQYEMMKRTRESLFQMCESMSPTAYVQPVEALGGDSIRDLHVHVTDCYRVWLGVRGLGRSIPKLRPQSIQDVQKMRALFEKTDFLVHEFLHSFQDGWNPEIQASWMSDTAQSTELWIFTHCITHEFHHRGQITKIARLLGTIPPKMNLSKIK</sequence>
<reference evidence="3 4" key="1">
    <citation type="submission" date="2023-07" db="EMBL/GenBank/DDBJ databases">
        <title>Sorghum-associated microbial communities from plants grown in Nebraska, USA.</title>
        <authorList>
            <person name="Schachtman D."/>
        </authorList>
    </citation>
    <scope>NUCLEOTIDE SEQUENCE [LARGE SCALE GENOMIC DNA]</scope>
    <source>
        <strain evidence="3 4">DS1314</strain>
    </source>
</reference>